<keyword evidence="5 11" id="KW-0812">Transmembrane</keyword>
<evidence type="ECO:0000256" key="4">
    <source>
        <dbReference type="ARBA" id="ARBA00022606"/>
    </source>
</evidence>
<dbReference type="Gene3D" id="1.20.1070.10">
    <property type="entry name" value="Rhodopsin 7-helix transmembrane proteins"/>
    <property type="match status" value="1"/>
</dbReference>
<dbReference type="AlphaFoldDB" id="A0A0D6ESF4"/>
<organism evidence="12 13">
    <name type="scientific">Sporidiobolus salmonicolor</name>
    <name type="common">Yeast-like fungus</name>
    <name type="synonym">Sporobolomyces salmonicolor</name>
    <dbReference type="NCBI Taxonomy" id="5005"/>
    <lineage>
        <taxon>Eukaryota</taxon>
        <taxon>Fungi</taxon>
        <taxon>Dikarya</taxon>
        <taxon>Basidiomycota</taxon>
        <taxon>Pucciniomycotina</taxon>
        <taxon>Microbotryomycetes</taxon>
        <taxon>Sporidiobolales</taxon>
        <taxon>Sporidiobolaceae</taxon>
        <taxon>Sporobolomyces</taxon>
    </lineage>
</organism>
<evidence type="ECO:0000256" key="9">
    <source>
        <dbReference type="ARBA" id="ARBA00023136"/>
    </source>
</evidence>
<dbReference type="GO" id="GO:0005783">
    <property type="term" value="C:endoplasmic reticulum"/>
    <property type="evidence" value="ECO:0007669"/>
    <property type="project" value="TreeGrafter"/>
</dbReference>
<dbReference type="OrthoDB" id="536545at2759"/>
<dbReference type="Pfam" id="PF01036">
    <property type="entry name" value="Bac_rhodopsin"/>
    <property type="match status" value="1"/>
</dbReference>
<feature type="transmembrane region" description="Helical" evidence="11">
    <location>
        <begin position="111"/>
        <end position="133"/>
    </location>
</feature>
<evidence type="ECO:0000256" key="2">
    <source>
        <dbReference type="ARBA" id="ARBA00008130"/>
    </source>
</evidence>
<keyword evidence="6" id="KW-0681">Retinal protein</keyword>
<dbReference type="PROSITE" id="PS00950">
    <property type="entry name" value="BACTERIAL_OPSIN_1"/>
    <property type="match status" value="1"/>
</dbReference>
<keyword evidence="9 11" id="KW-0472">Membrane</keyword>
<evidence type="ECO:0000256" key="11">
    <source>
        <dbReference type="SAM" id="Phobius"/>
    </source>
</evidence>
<dbReference type="EMBL" id="CENE01000034">
    <property type="protein sequence ID" value="CEQ42743.1"/>
    <property type="molecule type" value="Genomic_DNA"/>
</dbReference>
<sequence>MSSWSGDVNRCTANECLTRQGSDWLWALFCVFALTGFGLLFLSHARPLGHRAFHFIAAAILFITALTYWIMASNLGYAVIGTEFSRSGTLTGPTRAIFYARYIDWVLTTPLLLLLLLLATGFSLSRIFFVLFMDIFMMYSASRLTSSERNERLTT</sequence>
<feature type="transmembrane region" description="Helical" evidence="11">
    <location>
        <begin position="24"/>
        <end position="43"/>
    </location>
</feature>
<dbReference type="PANTHER" id="PTHR28286:SF1">
    <property type="entry name" value="30 KDA HEAT SHOCK PROTEIN-RELATED"/>
    <property type="match status" value="1"/>
</dbReference>
<keyword evidence="8" id="KW-0157">Chromophore</keyword>
<proteinExistence type="inferred from homology"/>
<keyword evidence="3" id="KW-0600">Photoreceptor protein</keyword>
<keyword evidence="7 11" id="KW-1133">Transmembrane helix</keyword>
<keyword evidence="10" id="KW-0675">Receptor</keyword>
<comment type="subcellular location">
    <subcellularLocation>
        <location evidence="1">Membrane</location>
        <topology evidence="1">Multi-pass membrane protein</topology>
    </subcellularLocation>
</comment>
<evidence type="ECO:0000313" key="13">
    <source>
        <dbReference type="Proteomes" id="UP000243876"/>
    </source>
</evidence>
<feature type="transmembrane region" description="Helical" evidence="11">
    <location>
        <begin position="55"/>
        <end position="80"/>
    </location>
</feature>
<evidence type="ECO:0000313" key="12">
    <source>
        <dbReference type="EMBL" id="CEQ42743.1"/>
    </source>
</evidence>
<keyword evidence="13" id="KW-1185">Reference proteome</keyword>
<evidence type="ECO:0000256" key="1">
    <source>
        <dbReference type="ARBA" id="ARBA00004141"/>
    </source>
</evidence>
<evidence type="ECO:0000256" key="3">
    <source>
        <dbReference type="ARBA" id="ARBA00022543"/>
    </source>
</evidence>
<evidence type="ECO:0000256" key="8">
    <source>
        <dbReference type="ARBA" id="ARBA00022991"/>
    </source>
</evidence>
<dbReference type="GO" id="GO:0007602">
    <property type="term" value="P:phototransduction"/>
    <property type="evidence" value="ECO:0007669"/>
    <property type="project" value="UniProtKB-KW"/>
</dbReference>
<dbReference type="GO" id="GO:0005216">
    <property type="term" value="F:monoatomic ion channel activity"/>
    <property type="evidence" value="ECO:0007669"/>
    <property type="project" value="InterPro"/>
</dbReference>
<accession>A0A0D6ESF4</accession>
<gene>
    <name evidence="12" type="primary">SPOSA6832_04593</name>
</gene>
<reference evidence="13" key="1">
    <citation type="submission" date="2015-02" db="EMBL/GenBank/DDBJ databases">
        <authorList>
            <person name="Gon?alves P."/>
        </authorList>
    </citation>
    <scope>NUCLEOTIDE SEQUENCE [LARGE SCALE GENOMIC DNA]</scope>
</reference>
<protein>
    <submittedName>
        <fullName evidence="12">SPOSA6832_04593-mRNA-1:cds</fullName>
    </submittedName>
</protein>
<evidence type="ECO:0000256" key="5">
    <source>
        <dbReference type="ARBA" id="ARBA00022692"/>
    </source>
</evidence>
<evidence type="ECO:0000256" key="6">
    <source>
        <dbReference type="ARBA" id="ARBA00022925"/>
    </source>
</evidence>
<dbReference type="InterPro" id="IPR001425">
    <property type="entry name" value="Arc/bac/fun_rhodopsins"/>
</dbReference>
<dbReference type="GO" id="GO:0009881">
    <property type="term" value="F:photoreceptor activity"/>
    <property type="evidence" value="ECO:0007669"/>
    <property type="project" value="UniProtKB-KW"/>
</dbReference>
<dbReference type="SMART" id="SM01021">
    <property type="entry name" value="Bac_rhodopsin"/>
    <property type="match status" value="1"/>
</dbReference>
<dbReference type="SUPFAM" id="SSF81321">
    <property type="entry name" value="Family A G protein-coupled receptor-like"/>
    <property type="match status" value="1"/>
</dbReference>
<dbReference type="PANTHER" id="PTHR28286">
    <property type="match status" value="1"/>
</dbReference>
<comment type="similarity">
    <text evidence="2">Belongs to the archaeal/bacterial/fungal opsin family.</text>
</comment>
<dbReference type="Proteomes" id="UP000243876">
    <property type="component" value="Unassembled WGS sequence"/>
</dbReference>
<name>A0A0D6ESF4_SPOSA</name>
<evidence type="ECO:0000256" key="10">
    <source>
        <dbReference type="ARBA" id="ARBA00023170"/>
    </source>
</evidence>
<evidence type="ECO:0000256" key="7">
    <source>
        <dbReference type="ARBA" id="ARBA00022989"/>
    </source>
</evidence>
<dbReference type="GO" id="GO:0005886">
    <property type="term" value="C:plasma membrane"/>
    <property type="evidence" value="ECO:0007669"/>
    <property type="project" value="TreeGrafter"/>
</dbReference>
<keyword evidence="4" id="KW-0716">Sensory transduction</keyword>
<dbReference type="InterPro" id="IPR018229">
    <property type="entry name" value="Rhodopsin_retinal_BS"/>
</dbReference>